<dbReference type="Proteomes" id="UP000247780">
    <property type="component" value="Unassembled WGS sequence"/>
</dbReference>
<accession>A0ABX5M9D4</accession>
<protein>
    <recommendedName>
        <fullName evidence="3">Holin</fullName>
    </recommendedName>
</protein>
<evidence type="ECO:0008006" key="3">
    <source>
        <dbReference type="Google" id="ProtNLM"/>
    </source>
</evidence>
<comment type="caution">
    <text evidence="1">The sequence shown here is derived from an EMBL/GenBank/DDBJ whole genome shotgun (WGS) entry which is preliminary data.</text>
</comment>
<evidence type="ECO:0000313" key="1">
    <source>
        <dbReference type="EMBL" id="PXV82505.1"/>
    </source>
</evidence>
<name>A0ABX5M9D4_9PROT</name>
<dbReference type="RefSeq" id="WP_011634502.1">
    <property type="nucleotide sequence ID" value="NZ_QICQ01000007.1"/>
</dbReference>
<dbReference type="InterPro" id="IPR057700">
    <property type="entry name" value="DUF7940"/>
</dbReference>
<gene>
    <name evidence="1" type="ORF">C8R14_10777</name>
</gene>
<sequence>MELISGWRTWWKQISTWMVAAGSSIVAFAPELMEIWRSLPIEVQASFPVEWIRAFGLSLVIASIPAKLIRQRKLYEQAQDDLYAE</sequence>
<organism evidence="1 2">
    <name type="scientific">Nitrosomonas eutropha</name>
    <dbReference type="NCBI Taxonomy" id="916"/>
    <lineage>
        <taxon>Bacteria</taxon>
        <taxon>Pseudomonadati</taxon>
        <taxon>Pseudomonadota</taxon>
        <taxon>Betaproteobacteria</taxon>
        <taxon>Nitrosomonadales</taxon>
        <taxon>Nitrosomonadaceae</taxon>
        <taxon>Nitrosomonas</taxon>
    </lineage>
</organism>
<reference evidence="1 2" key="1">
    <citation type="submission" date="2018-04" db="EMBL/GenBank/DDBJ databases">
        <title>Active sludge and wastewater microbial communities from Klosterneuburg, Austria.</title>
        <authorList>
            <person name="Wagner M."/>
        </authorList>
    </citation>
    <scope>NUCLEOTIDE SEQUENCE [LARGE SCALE GENOMIC DNA]</scope>
    <source>
        <strain evidence="1 2">Nm 57</strain>
    </source>
</reference>
<evidence type="ECO:0000313" key="2">
    <source>
        <dbReference type="Proteomes" id="UP000247780"/>
    </source>
</evidence>
<proteinExistence type="predicted"/>
<dbReference type="EMBL" id="QICQ01000007">
    <property type="protein sequence ID" value="PXV82505.1"/>
    <property type="molecule type" value="Genomic_DNA"/>
</dbReference>
<dbReference type="Pfam" id="PF25612">
    <property type="entry name" value="DUF7940"/>
    <property type="match status" value="1"/>
</dbReference>
<keyword evidence="2" id="KW-1185">Reference proteome</keyword>